<dbReference type="InterPro" id="IPR003482">
    <property type="entry name" value="Whib"/>
</dbReference>
<dbReference type="GO" id="GO:0051539">
    <property type="term" value="F:4 iron, 4 sulfur cluster binding"/>
    <property type="evidence" value="ECO:0007669"/>
    <property type="project" value="UniProtKB-KW"/>
</dbReference>
<comment type="cofactor">
    <cofactor evidence="1">
        <name>[4Fe-4S] cluster</name>
        <dbReference type="ChEBI" id="CHEBI:49883"/>
    </cofactor>
</comment>
<keyword evidence="9" id="KW-1015">Disulfide bond</keyword>
<dbReference type="KEGG" id="vg:63209609"/>
<comment type="similarity">
    <text evidence="2">Belongs to the WhiB family.</text>
</comment>
<keyword evidence="3" id="KW-0004">4Fe-4S</keyword>
<evidence type="ECO:0000256" key="9">
    <source>
        <dbReference type="ARBA" id="ARBA00023157"/>
    </source>
</evidence>
<reference evidence="12 13" key="1">
    <citation type="submission" date="2017-06" db="EMBL/GenBank/DDBJ databases">
        <authorList>
            <person name="Apiz-Saab J."/>
            <person name="Gonzalez-Montes K.M."/>
            <person name="Diaz-Perez J."/>
            <person name="Fuentes-Cruz G.A."/>
            <person name="Fuster-Rivera J.M."/>
            <person name="Gonzalez-Espada L.V."/>
            <person name="Gonzalez-Perez P.D."/>
            <person name="Hernandez-Morales C.S."/>
            <person name="Hernandez-Rivera R."/>
            <person name="Herrera-DelValle R.J."/>
            <person name="Jaramillo-Criado J.A."/>
            <person name="Lama-Diaz J.M."/>
            <person name="Llavona-Feo P.M."/>
            <person name="Medina-Barreto M.A."/>
            <person name="Melendez-Ortiz M.Y."/>
            <person name="Melendez-Rivera C.M."/>
            <person name="Mercado-Andino A.K."/>
            <person name="Mercado-Delgado A.J."/>
            <person name="Ortiz-DeArmas J.I."/>
            <person name="Ortiz-Ortiz C.P."/>
            <person name="Quesada-Gordillo A.M."/>
            <person name="Fernandez-Martinez M."/>
            <person name="Vazquez E."/>
            <person name="Rubin M.R."/>
            <person name="Stoner T.H."/>
            <person name="Garlena R.A."/>
            <person name="Russell D.A."/>
            <person name="Pope W.H."/>
            <person name="Jacobs-Sera D."/>
            <person name="Hatfull G.F."/>
        </authorList>
    </citation>
    <scope>NUCLEOTIDE SEQUENCE [LARGE SCALE GENOMIC DNA]</scope>
</reference>
<keyword evidence="8" id="KW-0238">DNA-binding</keyword>
<evidence type="ECO:0000256" key="1">
    <source>
        <dbReference type="ARBA" id="ARBA00001966"/>
    </source>
</evidence>
<evidence type="ECO:0000256" key="7">
    <source>
        <dbReference type="ARBA" id="ARBA00023015"/>
    </source>
</evidence>
<evidence type="ECO:0000256" key="6">
    <source>
        <dbReference type="ARBA" id="ARBA00023014"/>
    </source>
</evidence>
<dbReference type="GO" id="GO:0003677">
    <property type="term" value="F:DNA binding"/>
    <property type="evidence" value="ECO:0007669"/>
    <property type="project" value="UniProtKB-KW"/>
</dbReference>
<organism evidence="12 13">
    <name type="scientific">Mycobacterium phage GuuelaD</name>
    <dbReference type="NCBI Taxonomy" id="2015819"/>
    <lineage>
        <taxon>Viruses</taxon>
        <taxon>Duplodnaviria</taxon>
        <taxon>Heunggongvirae</taxon>
        <taxon>Uroviricota</taxon>
        <taxon>Caudoviricetes</taxon>
        <taxon>Vilmaviridae</taxon>
        <taxon>Lclasvirinae</taxon>
        <taxon>Faithunavirus</taxon>
        <taxon>Faithunavirus guuelaD</taxon>
    </lineage>
</organism>
<evidence type="ECO:0000313" key="12">
    <source>
        <dbReference type="EMBL" id="ASW31514.1"/>
    </source>
</evidence>
<keyword evidence="13" id="KW-1185">Reference proteome</keyword>
<proteinExistence type="inferred from homology"/>
<evidence type="ECO:0000256" key="2">
    <source>
        <dbReference type="ARBA" id="ARBA00006597"/>
    </source>
</evidence>
<dbReference type="PROSITE" id="PS51674">
    <property type="entry name" value="4FE4S_WBL"/>
    <property type="match status" value="1"/>
</dbReference>
<keyword evidence="7" id="KW-0805">Transcription regulation</keyword>
<evidence type="ECO:0000256" key="8">
    <source>
        <dbReference type="ARBA" id="ARBA00023125"/>
    </source>
</evidence>
<dbReference type="RefSeq" id="YP_010013049.1">
    <property type="nucleotide sequence ID" value="NC_053508.1"/>
</dbReference>
<gene>
    <name evidence="12" type="primary">80</name>
    <name evidence="12" type="ORF">SEA_GUUELAD_80</name>
</gene>
<sequence>MYSVNQRVGVEMRFHANQISRGNAFSIPVTNVSGVRSKLIPELDIPDLPGAACKGTVTDADDDPFFPKKGAGGRKQIAEARAVCNGCPAKRKCLEAALKWDRAHPDYFDRTQGVWGGTTEAERQEILKEENDALAS</sequence>
<dbReference type="EMBL" id="MF324910">
    <property type="protein sequence ID" value="ASW31514.1"/>
    <property type="molecule type" value="Genomic_DNA"/>
</dbReference>
<evidence type="ECO:0000259" key="11">
    <source>
        <dbReference type="PROSITE" id="PS51674"/>
    </source>
</evidence>
<dbReference type="InterPro" id="IPR034768">
    <property type="entry name" value="4FE4S_WBL"/>
</dbReference>
<evidence type="ECO:0000256" key="3">
    <source>
        <dbReference type="ARBA" id="ARBA00022485"/>
    </source>
</evidence>
<accession>A0A286MQI9</accession>
<feature type="domain" description="4Fe-4S Wbl-type" evidence="11">
    <location>
        <begin position="52"/>
        <end position="125"/>
    </location>
</feature>
<dbReference type="Pfam" id="PF02467">
    <property type="entry name" value="Whib"/>
    <property type="match status" value="1"/>
</dbReference>
<evidence type="ECO:0000256" key="10">
    <source>
        <dbReference type="ARBA" id="ARBA00023163"/>
    </source>
</evidence>
<keyword evidence="5" id="KW-0408">Iron</keyword>
<dbReference type="GO" id="GO:0047134">
    <property type="term" value="F:protein-disulfide reductase [NAD(P)H] activity"/>
    <property type="evidence" value="ECO:0007669"/>
    <property type="project" value="TreeGrafter"/>
</dbReference>
<evidence type="ECO:0000256" key="4">
    <source>
        <dbReference type="ARBA" id="ARBA00022723"/>
    </source>
</evidence>
<dbReference type="PANTHER" id="PTHR38839">
    <property type="entry name" value="TRANSCRIPTIONAL REGULATOR WHID-RELATED"/>
    <property type="match status" value="1"/>
</dbReference>
<evidence type="ECO:0000313" key="13">
    <source>
        <dbReference type="Proteomes" id="UP000225984"/>
    </source>
</evidence>
<evidence type="ECO:0000256" key="5">
    <source>
        <dbReference type="ARBA" id="ARBA00023004"/>
    </source>
</evidence>
<keyword evidence="10" id="KW-0804">Transcription</keyword>
<dbReference type="GeneID" id="63209609"/>
<name>A0A286MQI9_9CAUD</name>
<dbReference type="Proteomes" id="UP000225984">
    <property type="component" value="Segment"/>
</dbReference>
<keyword evidence="6" id="KW-0411">Iron-sulfur</keyword>
<protein>
    <submittedName>
        <fullName evidence="12">WhiB family transcription factor</fullName>
    </submittedName>
</protein>
<dbReference type="GO" id="GO:0045892">
    <property type="term" value="P:negative regulation of DNA-templated transcription"/>
    <property type="evidence" value="ECO:0007669"/>
    <property type="project" value="TreeGrafter"/>
</dbReference>
<keyword evidence="4" id="KW-0479">Metal-binding</keyword>
<dbReference type="GO" id="GO:0046872">
    <property type="term" value="F:metal ion binding"/>
    <property type="evidence" value="ECO:0007669"/>
    <property type="project" value="UniProtKB-KW"/>
</dbReference>